<feature type="compositionally biased region" description="Low complexity" evidence="7">
    <location>
        <begin position="1213"/>
        <end position="1226"/>
    </location>
</feature>
<reference evidence="9" key="1">
    <citation type="submission" date="2025-08" db="UniProtKB">
        <authorList>
            <consortium name="Ensembl"/>
        </authorList>
    </citation>
    <scope>IDENTIFICATION</scope>
</reference>
<evidence type="ECO:0000259" key="8">
    <source>
        <dbReference type="Pfam" id="PF03915"/>
    </source>
</evidence>
<feature type="compositionally biased region" description="Basic and acidic residues" evidence="7">
    <location>
        <begin position="31"/>
        <end position="40"/>
    </location>
</feature>
<feature type="region of interest" description="Disordered" evidence="7">
    <location>
        <begin position="211"/>
        <end position="250"/>
    </location>
</feature>
<dbReference type="PANTHER" id="PTHR22741">
    <property type="entry name" value="P140CAP/SNIP-RELATED"/>
    <property type="match status" value="1"/>
</dbReference>
<evidence type="ECO:0000256" key="2">
    <source>
        <dbReference type="ARBA" id="ARBA00022490"/>
    </source>
</evidence>
<feature type="compositionally biased region" description="Pro residues" evidence="7">
    <location>
        <begin position="963"/>
        <end position="972"/>
    </location>
</feature>
<dbReference type="InterPro" id="IPR022782">
    <property type="entry name" value="AIP3-like_C"/>
</dbReference>
<feature type="compositionally biased region" description="Polar residues" evidence="7">
    <location>
        <begin position="1174"/>
        <end position="1190"/>
    </location>
</feature>
<feature type="compositionally biased region" description="Low complexity" evidence="7">
    <location>
        <begin position="1127"/>
        <end position="1146"/>
    </location>
</feature>
<dbReference type="Pfam" id="PF03915">
    <property type="entry name" value="AIP3"/>
    <property type="match status" value="1"/>
</dbReference>
<feature type="region of interest" description="Disordered" evidence="7">
    <location>
        <begin position="18"/>
        <end position="97"/>
    </location>
</feature>
<feature type="compositionally biased region" description="Polar residues" evidence="7">
    <location>
        <begin position="1155"/>
        <end position="1164"/>
    </location>
</feature>
<dbReference type="Proteomes" id="UP000233060">
    <property type="component" value="Unassembled WGS sequence"/>
</dbReference>
<feature type="compositionally biased region" description="Basic and acidic residues" evidence="7">
    <location>
        <begin position="1084"/>
        <end position="1096"/>
    </location>
</feature>
<proteinExistence type="predicted"/>
<sequence>MQTSEMDRKREAFLEHLKQKYPHHASAIMGHQERLRDQTRSPKLSHSPQPPSLGDPVEHLSETSADSLEAMSEGDAPTPFSRGSRTRASLPVVRSTNQTKERSLGVLYLQYGDETKQLRMPNEITSADTIRALFVSAFPQQLTMKMLESPSVAIYIKDESRNVYYELNDVRNIQDRSLLKVYNKDPAHAFNHTPKTMNGDLRMQRELVYARGDGPGASRPGSTAHPPHAIPNSPPSTPVPHSMPPSPSRIPYGGTRSMVVPGNATIPRDRISSLPVSRPISPSPSAILERRDVKPDEDMSGKNIAMYRNEGFYADPYLYHEGRMSIASSHGGHPLDVPDHIIAYHRTAIRSASAYCNPSMQAEMHMEQSLYRQKSRKYPDSHLPTLGSKTPPASPHRVSDLRMIDMHAHYNAHGPPHTMQPDRASPSRQAFKKEPGTLVYIEKPRSTAGLSSLVDLGPPLVEKQVFAYSTATIPKDRETRERMQAMEKQIASLTGLVQSALFKGPITSYSKDASSEKMMKTTANRNHTDSAGTPHVSGGKTLSALESTVPPSQPPPAGTSAIHMSLLEMRRSVAELRLQLQQMRQLQLQNQELLRAMMKKAELEISGKVIETMKRLEDPVQRQRVLVEQERQKYLHEEERIIKKLCELEDFVEDLKDSRAASRLVTLKDVEDGAFLLRQVGEAVATLKGEFPTLQNKMRAILRIEVEAVRFLKEEPHKLDSLLKRVRSMTDILTLLRRHVTDGLLKGTDAAQAAQYMAMEKATAAEVLKSQEEAAHTSSQPFHSTGAPGDAKSEVVPLSGMTVHHAQSSPVAIQPSQHSVALLNPAQNLPHVASSPAVPQEVSPTLQTLQAPQSPQTPMNGSAMQSLFIEEIHSVSAKNRAVSIEKAEKKWEEKRQNLDHYNGKEFEKLLEEAQANIMKSIPNLEMPPAAGPLPRGDAPVDKLELSEDSPNSEQDLEKLGGKSPPPPPPPPRRSYLPGSGLTTTRSGDVVYTGRKENITAKASSEDAGPSPQTRATKCPAEEPASAWTPSPPPVTTSSSKDEEEEEEEEGEKIMAELQGSSGAPQTSRMPVPMSAKNRPGTLDKPGKQSKLQDPRQYRQANGSAKKSGGDFKPTSPSLPASKIPALSPSSGKSSSLPSSSGDSSNLPNPPATKPSIASNPLSPQTGPPAHSASLIPSVSNGSLKFQSLTHTGKGHHLSFSPQSQNGRAPPPLSFSSSPPSPASSVSLNQGAKGTRTIHTPSLTSYKAQNGSSSKATPSTAKETS</sequence>
<evidence type="ECO:0000256" key="5">
    <source>
        <dbReference type="ARBA" id="ARBA00023212"/>
    </source>
</evidence>
<feature type="compositionally biased region" description="Polar residues" evidence="7">
    <location>
        <begin position="1058"/>
        <end position="1068"/>
    </location>
</feature>
<feature type="domain" description="Actin interacting protein 3-like C-terminal" evidence="8">
    <location>
        <begin position="108"/>
        <end position="190"/>
    </location>
</feature>
<evidence type="ECO:0000256" key="1">
    <source>
        <dbReference type="ARBA" id="ARBA00004245"/>
    </source>
</evidence>
<evidence type="ECO:0000313" key="9">
    <source>
        <dbReference type="Ensembl" id="ENSCATP00000006063.1"/>
    </source>
</evidence>
<keyword evidence="10" id="KW-1185">Reference proteome</keyword>
<dbReference type="Gene3D" id="1.20.58.1540">
    <property type="entry name" value="Actin interacting protein 3, C-terminal domain"/>
    <property type="match status" value="1"/>
</dbReference>
<evidence type="ECO:0000313" key="10">
    <source>
        <dbReference type="Proteomes" id="UP000233060"/>
    </source>
</evidence>
<feature type="region of interest" description="Disordered" evidence="7">
    <location>
        <begin position="513"/>
        <end position="557"/>
    </location>
</feature>
<keyword evidence="2" id="KW-0963">Cytoplasm</keyword>
<dbReference type="Bgee" id="ENSCATG00000017140">
    <property type="expression patterns" value="Expressed in thymus and 10 other cell types or tissues"/>
</dbReference>
<feature type="compositionally biased region" description="Pro residues" evidence="7">
    <location>
        <begin position="228"/>
        <end position="248"/>
    </location>
</feature>
<feature type="region of interest" description="Disordered" evidence="7">
    <location>
        <begin position="923"/>
        <end position="1264"/>
    </location>
</feature>
<organism evidence="9 10">
    <name type="scientific">Cercocebus atys</name>
    <name type="common">Sooty mangabey</name>
    <name type="synonym">Cercocebus torquatus atys</name>
    <dbReference type="NCBI Taxonomy" id="9531"/>
    <lineage>
        <taxon>Eukaryota</taxon>
        <taxon>Metazoa</taxon>
        <taxon>Chordata</taxon>
        <taxon>Craniata</taxon>
        <taxon>Vertebrata</taxon>
        <taxon>Euteleostomi</taxon>
        <taxon>Mammalia</taxon>
        <taxon>Eutheria</taxon>
        <taxon>Euarchontoglires</taxon>
        <taxon>Primates</taxon>
        <taxon>Haplorrhini</taxon>
        <taxon>Catarrhini</taxon>
        <taxon>Cercopithecidae</taxon>
        <taxon>Cercopithecinae</taxon>
        <taxon>Cercocebus</taxon>
    </lineage>
</organism>
<feature type="region of interest" description="Disordered" evidence="7">
    <location>
        <begin position="376"/>
        <end position="396"/>
    </location>
</feature>
<feature type="compositionally biased region" description="Polar residues" evidence="7">
    <location>
        <begin position="521"/>
        <end position="531"/>
    </location>
</feature>
<dbReference type="InterPro" id="IPR051825">
    <property type="entry name" value="SRCIN1"/>
</dbReference>
<dbReference type="GeneTree" id="ENSGT00940000156098"/>
<gene>
    <name evidence="9" type="primary">KIAA1217</name>
</gene>
<keyword evidence="3" id="KW-0597">Phosphoprotein</keyword>
<keyword evidence="5" id="KW-0206">Cytoskeleton</keyword>
<accession>A0A2K5KZG8</accession>
<evidence type="ECO:0000256" key="6">
    <source>
        <dbReference type="SAM" id="Coils"/>
    </source>
</evidence>
<dbReference type="GO" id="GO:0005856">
    <property type="term" value="C:cytoskeleton"/>
    <property type="evidence" value="ECO:0007669"/>
    <property type="project" value="UniProtKB-SubCell"/>
</dbReference>
<protein>
    <submittedName>
        <fullName evidence="9">KIAA1217</fullName>
    </submittedName>
</protein>
<dbReference type="AlphaFoldDB" id="A0A2K5KZG8"/>
<evidence type="ECO:0000256" key="3">
    <source>
        <dbReference type="ARBA" id="ARBA00022553"/>
    </source>
</evidence>
<keyword evidence="4 6" id="KW-0175">Coiled coil</keyword>
<reference evidence="9" key="2">
    <citation type="submission" date="2025-09" db="UniProtKB">
        <authorList>
            <consortium name="Ensembl"/>
        </authorList>
    </citation>
    <scope>IDENTIFICATION</scope>
</reference>
<evidence type="ECO:0000256" key="7">
    <source>
        <dbReference type="SAM" id="MobiDB-lite"/>
    </source>
</evidence>
<dbReference type="GO" id="GO:0005737">
    <property type="term" value="C:cytoplasm"/>
    <property type="evidence" value="ECO:0007669"/>
    <property type="project" value="TreeGrafter"/>
</dbReference>
<feature type="compositionally biased region" description="Polar residues" evidence="7">
    <location>
        <begin position="1227"/>
        <end position="1264"/>
    </location>
</feature>
<feature type="region of interest" description="Disordered" evidence="7">
    <location>
        <begin position="767"/>
        <end position="793"/>
    </location>
</feature>
<feature type="compositionally biased region" description="Acidic residues" evidence="7">
    <location>
        <begin position="1041"/>
        <end position="1050"/>
    </location>
</feature>
<dbReference type="Ensembl" id="ENSCATT00000022039.1">
    <property type="protein sequence ID" value="ENSCATP00000006063.1"/>
    <property type="gene ID" value="ENSCATG00000017140.1"/>
</dbReference>
<evidence type="ECO:0000256" key="4">
    <source>
        <dbReference type="ARBA" id="ARBA00023054"/>
    </source>
</evidence>
<comment type="subcellular location">
    <subcellularLocation>
        <location evidence="1">Cytoplasm</location>
        <location evidence="1">Cytoskeleton</location>
    </subcellularLocation>
</comment>
<name>A0A2K5KZG8_CERAT</name>
<dbReference type="FunFam" id="1.20.58.1540:FF:000001">
    <property type="entry name" value="SRC kinase signaling inhibitor 1"/>
    <property type="match status" value="1"/>
</dbReference>
<dbReference type="PANTHER" id="PTHR22741:SF11">
    <property type="entry name" value="SICKLE TAIL PROTEIN HOMOLOG"/>
    <property type="match status" value="1"/>
</dbReference>
<feature type="coiled-coil region" evidence="6">
    <location>
        <begin position="566"/>
        <end position="603"/>
    </location>
</feature>